<evidence type="ECO:0000313" key="2">
    <source>
        <dbReference type="EMBL" id="KAJ3125758.1"/>
    </source>
</evidence>
<reference evidence="2" key="1">
    <citation type="submission" date="2020-05" db="EMBL/GenBank/DDBJ databases">
        <title>Phylogenomic resolution of chytrid fungi.</title>
        <authorList>
            <person name="Stajich J.E."/>
            <person name="Amses K."/>
            <person name="Simmons R."/>
            <person name="Seto K."/>
            <person name="Myers J."/>
            <person name="Bonds A."/>
            <person name="Quandt C.A."/>
            <person name="Barry K."/>
            <person name="Liu P."/>
            <person name="Grigoriev I."/>
            <person name="Longcore J.E."/>
            <person name="James T.Y."/>
        </authorList>
    </citation>
    <scope>NUCLEOTIDE SEQUENCE</scope>
    <source>
        <strain evidence="2">JEL0513</strain>
    </source>
</reference>
<comment type="caution">
    <text evidence="2">The sequence shown here is derived from an EMBL/GenBank/DDBJ whole genome shotgun (WGS) entry which is preliminary data.</text>
</comment>
<dbReference type="EMBL" id="JADGJH010000592">
    <property type="protein sequence ID" value="KAJ3125758.1"/>
    <property type="molecule type" value="Genomic_DNA"/>
</dbReference>
<dbReference type="AlphaFoldDB" id="A0AAD5T4X7"/>
<gene>
    <name evidence="2" type="ORF">HK100_010613</name>
</gene>
<feature type="region of interest" description="Disordered" evidence="1">
    <location>
        <begin position="1"/>
        <end position="35"/>
    </location>
</feature>
<feature type="compositionally biased region" description="Low complexity" evidence="1">
    <location>
        <begin position="395"/>
        <end position="416"/>
    </location>
</feature>
<organism evidence="2 3">
    <name type="scientific">Physocladia obscura</name>
    <dbReference type="NCBI Taxonomy" id="109957"/>
    <lineage>
        <taxon>Eukaryota</taxon>
        <taxon>Fungi</taxon>
        <taxon>Fungi incertae sedis</taxon>
        <taxon>Chytridiomycota</taxon>
        <taxon>Chytridiomycota incertae sedis</taxon>
        <taxon>Chytridiomycetes</taxon>
        <taxon>Chytridiales</taxon>
        <taxon>Chytriomycetaceae</taxon>
        <taxon>Physocladia</taxon>
    </lineage>
</organism>
<accession>A0AAD5T4X7</accession>
<feature type="compositionally biased region" description="Low complexity" evidence="1">
    <location>
        <begin position="430"/>
        <end position="458"/>
    </location>
</feature>
<feature type="region of interest" description="Disordered" evidence="1">
    <location>
        <begin position="171"/>
        <end position="207"/>
    </location>
</feature>
<feature type="compositionally biased region" description="Basic and acidic residues" evidence="1">
    <location>
        <begin position="180"/>
        <end position="206"/>
    </location>
</feature>
<keyword evidence="3" id="KW-1185">Reference proteome</keyword>
<feature type="region of interest" description="Disordered" evidence="1">
    <location>
        <begin position="214"/>
        <end position="233"/>
    </location>
</feature>
<feature type="compositionally biased region" description="Low complexity" evidence="1">
    <location>
        <begin position="214"/>
        <end position="230"/>
    </location>
</feature>
<protein>
    <recommendedName>
        <fullName evidence="4">SH3 domain-containing protein</fullName>
    </recommendedName>
</protein>
<feature type="compositionally biased region" description="Gly residues" evidence="1">
    <location>
        <begin position="24"/>
        <end position="35"/>
    </location>
</feature>
<evidence type="ECO:0000256" key="1">
    <source>
        <dbReference type="SAM" id="MobiDB-lite"/>
    </source>
</evidence>
<dbReference type="InterPro" id="IPR036028">
    <property type="entry name" value="SH3-like_dom_sf"/>
</dbReference>
<proteinExistence type="predicted"/>
<evidence type="ECO:0008006" key="4">
    <source>
        <dbReference type="Google" id="ProtNLM"/>
    </source>
</evidence>
<name>A0AAD5T4X7_9FUNG</name>
<sequence length="513" mass="54788">MGSLFRSKSLSRSNTTKSLEDGGIEGGGSDGIGFGSSGQGLNGVISNSNGNGNTLVRGGTLTRSNTLTATLARMGTLRKVRVEEPPVLLSDSGLPMSAPTTIVVPPPINYSLRGATLDPQPAAKQLFNALSASADANREVAPNPVKLHMSKVSQTTPTTLKWWQAPGVTKETQAALSEAAARDNKDGGNGKDGKESEELGKNESLPRTKFLSHSLGRNNSASASGAGALGTPPRAKFHQYEEVAIIKTEHENQTRGPQFGTVPNLVDKCGAGTTTTVLHAFASLSATELALCVDDIVRILRVDPGGWVLVKLLKLSSAATNSGTNPGVNPSTAAGNRRSVVGMEGLVPLGILDTMKSRPVLISGGAPQVLGSISNLSNRQPEIAPGRPSEFVSTRNNRAINNSNSNNNNNSSNINNPVVDIGDSGSRLARQPSQQRQQQQQQQQQRQPQQFPQQQQQQFQQNLQQQQLSQQQFTQQQQQHASNWKIGRTKANAKHVAWVKEREEVATVLVEYK</sequence>
<dbReference type="Proteomes" id="UP001211907">
    <property type="component" value="Unassembled WGS sequence"/>
</dbReference>
<feature type="compositionally biased region" description="Polar residues" evidence="1">
    <location>
        <begin position="1"/>
        <end position="17"/>
    </location>
</feature>
<evidence type="ECO:0000313" key="3">
    <source>
        <dbReference type="Proteomes" id="UP001211907"/>
    </source>
</evidence>
<dbReference type="SUPFAM" id="SSF50044">
    <property type="entry name" value="SH3-domain"/>
    <property type="match status" value="1"/>
</dbReference>
<feature type="region of interest" description="Disordered" evidence="1">
    <location>
        <begin position="378"/>
        <end position="458"/>
    </location>
</feature>